<accession>A0A0C1C4P0</accession>
<feature type="signal peptide" evidence="1">
    <location>
        <begin position="1"/>
        <end position="20"/>
    </location>
</feature>
<keyword evidence="1" id="KW-0732">Signal</keyword>
<evidence type="ECO:0000313" key="2">
    <source>
        <dbReference type="EMBL" id="KIA76095.1"/>
    </source>
</evidence>
<dbReference type="PATRIC" id="fig|83552.4.peg.2777"/>
<name>A0A0C1C4P0_9BACT</name>
<sequence length="263" mass="30478">MVIMKFAILFIFCSQLSFLSAVSLNEKIVTIPLEDRKALEELFRDVVNNDHFGYTLYGDKPVSIAAHFRVTPWENTLELGQCDGLFWKRWEVWEKYKDKFPSSNYLLLRETNSASPLFFSDMVVLINKGAFLQTIKRYLLIFESILKQKVIPEQFLAQIEEGKKTFLDSILDHDLLLGILLGYGQHNATLFCHKDKIFKQTCLGLYARSKRFPLIIQDLSFAADLKHPETKYLKKKYDHLRGVISAIYAKEGFLVGSLSRFTE</sequence>
<evidence type="ECO:0000256" key="1">
    <source>
        <dbReference type="SAM" id="SignalP"/>
    </source>
</evidence>
<dbReference type="Proteomes" id="UP000031307">
    <property type="component" value="Unassembled WGS sequence"/>
</dbReference>
<protein>
    <submittedName>
        <fullName evidence="2">Uncharacterized protein</fullName>
    </submittedName>
</protein>
<dbReference type="EMBL" id="JSAM01000131">
    <property type="protein sequence ID" value="KIA76095.1"/>
    <property type="molecule type" value="Genomic_DNA"/>
</dbReference>
<gene>
    <name evidence="2" type="ORF">DB43_AU00020</name>
</gene>
<proteinExistence type="predicted"/>
<dbReference type="AlphaFoldDB" id="A0A0C1C4P0"/>
<reference evidence="2 3" key="1">
    <citation type="journal article" date="2014" name="Mol. Biol. Evol.">
        <title>Massive expansion of Ubiquitination-related gene families within the Chlamydiae.</title>
        <authorList>
            <person name="Domman D."/>
            <person name="Collingro A."/>
            <person name="Lagkouvardos I."/>
            <person name="Gehre L."/>
            <person name="Weinmaier T."/>
            <person name="Rattei T."/>
            <person name="Subtil A."/>
            <person name="Horn M."/>
        </authorList>
    </citation>
    <scope>NUCLEOTIDE SEQUENCE [LARGE SCALE GENOMIC DNA]</scope>
    <source>
        <strain evidence="2 3">OEW1</strain>
    </source>
</reference>
<organism evidence="2 3">
    <name type="scientific">Parachlamydia acanthamoebae</name>
    <dbReference type="NCBI Taxonomy" id="83552"/>
    <lineage>
        <taxon>Bacteria</taxon>
        <taxon>Pseudomonadati</taxon>
        <taxon>Chlamydiota</taxon>
        <taxon>Chlamydiia</taxon>
        <taxon>Parachlamydiales</taxon>
        <taxon>Parachlamydiaceae</taxon>
        <taxon>Parachlamydia</taxon>
    </lineage>
</organism>
<comment type="caution">
    <text evidence="2">The sequence shown here is derived from an EMBL/GenBank/DDBJ whole genome shotgun (WGS) entry which is preliminary data.</text>
</comment>
<evidence type="ECO:0000313" key="3">
    <source>
        <dbReference type="Proteomes" id="UP000031307"/>
    </source>
</evidence>
<feature type="chain" id="PRO_5002129049" evidence="1">
    <location>
        <begin position="21"/>
        <end position="263"/>
    </location>
</feature>